<dbReference type="SUPFAM" id="SSF51905">
    <property type="entry name" value="FAD/NAD(P)-binding domain"/>
    <property type="match status" value="1"/>
</dbReference>
<dbReference type="PANTHER" id="PTHR42923">
    <property type="entry name" value="PROTOPORPHYRINOGEN OXIDASE"/>
    <property type="match status" value="1"/>
</dbReference>
<evidence type="ECO:0000259" key="1">
    <source>
        <dbReference type="Pfam" id="PF01593"/>
    </source>
</evidence>
<evidence type="ECO:0000313" key="2">
    <source>
        <dbReference type="EMBL" id="TQL98808.1"/>
    </source>
</evidence>
<dbReference type="InterPro" id="IPR002937">
    <property type="entry name" value="Amino_oxidase"/>
</dbReference>
<dbReference type="RefSeq" id="WP_141957368.1">
    <property type="nucleotide sequence ID" value="NZ_VFOZ01000001.1"/>
</dbReference>
<dbReference type="GO" id="GO:0016491">
    <property type="term" value="F:oxidoreductase activity"/>
    <property type="evidence" value="ECO:0007669"/>
    <property type="project" value="InterPro"/>
</dbReference>
<keyword evidence="3" id="KW-1185">Reference proteome</keyword>
<dbReference type="Proteomes" id="UP000316096">
    <property type="component" value="Unassembled WGS sequence"/>
</dbReference>
<protein>
    <submittedName>
        <fullName evidence="2">Putative NAD/FAD-binding protein</fullName>
    </submittedName>
</protein>
<accession>A0A543CNX2</accession>
<dbReference type="PANTHER" id="PTHR42923:SF17">
    <property type="entry name" value="AMINE OXIDASE DOMAIN-CONTAINING PROTEIN"/>
    <property type="match status" value="1"/>
</dbReference>
<sequence>MRIAVIGSGVAGLTAAYVLARNSDVTLYEADERLGGHAHTHDVGGLAVDSGFIVHNDTTYPLLTRLFRELGVQTQPSEMSMSIRCHGCGLEYAGGRGPGGLLVRRPGLRYLRMLAEVPRFHRAARAVLDDGAHESPPLGEFLDGYSPYFVAHFATPLVAAVWSCSPADAMRYPARYLFSFLANHGMLSVTGAPQWRTVTEGSRSYVDRIAKELTSVRTGEQVRELRRTPGGVTLRAAGDTEDFDAAVVATHPDQALRVLAEPTPAERDTLGAFRYSRNEAVLHTDGSVLPERARASWNYTMPSCVASADRVKVSYDLNRLQRLETSQPHVVTLGEEIAERHVLARMVYEHPVYTPESVAAQARLPGLDDRRIVFAGAYHGWGFHEDGCRSGVEAARALGGVW</sequence>
<gene>
    <name evidence="2" type="ORF">FB559_4442</name>
</gene>
<proteinExistence type="predicted"/>
<dbReference type="Pfam" id="PF01593">
    <property type="entry name" value="Amino_oxidase"/>
    <property type="match status" value="1"/>
</dbReference>
<reference evidence="2 3" key="1">
    <citation type="submission" date="2019-06" db="EMBL/GenBank/DDBJ databases">
        <title>Sequencing the genomes of 1000 actinobacteria strains.</title>
        <authorList>
            <person name="Klenk H.-P."/>
        </authorList>
    </citation>
    <scope>NUCLEOTIDE SEQUENCE [LARGE SCALE GENOMIC DNA]</scope>
    <source>
        <strain evidence="2 3">DSM 102200</strain>
    </source>
</reference>
<dbReference type="Gene3D" id="3.50.50.60">
    <property type="entry name" value="FAD/NAD(P)-binding domain"/>
    <property type="match status" value="1"/>
</dbReference>
<comment type="caution">
    <text evidence="2">The sequence shown here is derived from an EMBL/GenBank/DDBJ whole genome shotgun (WGS) entry which is preliminary data.</text>
</comment>
<feature type="domain" description="Amine oxidase" evidence="1">
    <location>
        <begin position="10"/>
        <end position="274"/>
    </location>
</feature>
<organism evidence="2 3">
    <name type="scientific">Actinoallomurus bryophytorum</name>
    <dbReference type="NCBI Taxonomy" id="1490222"/>
    <lineage>
        <taxon>Bacteria</taxon>
        <taxon>Bacillati</taxon>
        <taxon>Actinomycetota</taxon>
        <taxon>Actinomycetes</taxon>
        <taxon>Streptosporangiales</taxon>
        <taxon>Thermomonosporaceae</taxon>
        <taxon>Actinoallomurus</taxon>
    </lineage>
</organism>
<name>A0A543CNX2_9ACTN</name>
<dbReference type="EMBL" id="VFOZ01000001">
    <property type="protein sequence ID" value="TQL98808.1"/>
    <property type="molecule type" value="Genomic_DNA"/>
</dbReference>
<dbReference type="InterPro" id="IPR050464">
    <property type="entry name" value="Zeta_carotene_desat/Oxidored"/>
</dbReference>
<dbReference type="OrthoDB" id="20837at2"/>
<evidence type="ECO:0000313" key="3">
    <source>
        <dbReference type="Proteomes" id="UP000316096"/>
    </source>
</evidence>
<dbReference type="InterPro" id="IPR036188">
    <property type="entry name" value="FAD/NAD-bd_sf"/>
</dbReference>
<dbReference type="AlphaFoldDB" id="A0A543CNX2"/>